<keyword evidence="13" id="KW-1185">Reference proteome</keyword>
<sequence length="393" mass="44914">MAFGTMLGKGCSRRDNMGLWRLGHEKHCNFLFTLFFDVLLGDVSYHVVERGTQVDKLKHLANAGKELRTPTNSQIEANCCILDGLLQAFKTSGAAATIKTVAYFNETAHLPCQFINSQNLSLDKLVVFWQNQKMLVLYELYEGKEKADNVALKYKDRHIRFDKENLILHLHNVEIKDQGIYECVIHHKSPQGLKHLLKTTAKLSVIANFSQPKIMQDSNSTDKSYNNLTCSSTQGYPLPKKMYFLVESENSTTTYFAVMQKSQDNVSERYNVSINFYYPGLHNTTNMTILCVLCVADVQSLQSQTAEMCLQSKPYVTAPKSPETHQISNDHKHWIAGILTVIIVGMMVGVLAQWKRKKKQPDLSYEFHECEIALLDDFNEQKFILSHFRRLEV</sequence>
<dbReference type="GO" id="GO:0071222">
    <property type="term" value="P:cellular response to lipopolysaccharide"/>
    <property type="evidence" value="ECO:0007669"/>
    <property type="project" value="TreeGrafter"/>
</dbReference>
<dbReference type="GO" id="GO:0042130">
    <property type="term" value="P:negative regulation of T cell proliferation"/>
    <property type="evidence" value="ECO:0007669"/>
    <property type="project" value="TreeGrafter"/>
</dbReference>
<dbReference type="CDD" id="cd16087">
    <property type="entry name" value="IgV_CD86"/>
    <property type="match status" value="1"/>
</dbReference>
<dbReference type="AlphaFoldDB" id="A0A9B0TQA5"/>
<dbReference type="OrthoDB" id="5857426at2759"/>
<dbReference type="PANTHER" id="PTHR25466">
    <property type="entry name" value="T-LYMPHOCYTE ACTIVATION ANTIGEN"/>
    <property type="match status" value="1"/>
</dbReference>
<accession>A0A9B0TQA5</accession>
<evidence type="ECO:0000313" key="13">
    <source>
        <dbReference type="Proteomes" id="UP000504623"/>
    </source>
</evidence>
<dbReference type="RefSeq" id="XP_006869481.1">
    <property type="nucleotide sequence ID" value="XM_006869419.1"/>
</dbReference>
<dbReference type="GeneID" id="102828059"/>
<evidence type="ECO:0000256" key="1">
    <source>
        <dbReference type="ARBA" id="ARBA00004251"/>
    </source>
</evidence>
<evidence type="ECO:0000313" key="14">
    <source>
        <dbReference type="RefSeq" id="XP_006869481.1"/>
    </source>
</evidence>
<evidence type="ECO:0000256" key="6">
    <source>
        <dbReference type="ARBA" id="ARBA00023136"/>
    </source>
</evidence>
<dbReference type="InterPro" id="IPR037677">
    <property type="entry name" value="CD86_IgV"/>
</dbReference>
<dbReference type="PROSITE" id="PS50835">
    <property type="entry name" value="IG_LIKE"/>
    <property type="match status" value="1"/>
</dbReference>
<keyword evidence="8" id="KW-0675">Receptor</keyword>
<evidence type="ECO:0000259" key="12">
    <source>
        <dbReference type="PROSITE" id="PS50835"/>
    </source>
</evidence>
<dbReference type="InterPro" id="IPR036179">
    <property type="entry name" value="Ig-like_dom_sf"/>
</dbReference>
<dbReference type="InterPro" id="IPR013783">
    <property type="entry name" value="Ig-like_fold"/>
</dbReference>
<dbReference type="GO" id="GO:0031295">
    <property type="term" value="P:T cell costimulation"/>
    <property type="evidence" value="ECO:0007669"/>
    <property type="project" value="TreeGrafter"/>
</dbReference>
<evidence type="ECO:0000256" key="7">
    <source>
        <dbReference type="ARBA" id="ARBA00023157"/>
    </source>
</evidence>
<proteinExistence type="predicted"/>
<protein>
    <submittedName>
        <fullName evidence="14">T-lymphocyte activation antigen CD86</fullName>
    </submittedName>
</protein>
<gene>
    <name evidence="14" type="primary">CD86</name>
</gene>
<evidence type="ECO:0000256" key="9">
    <source>
        <dbReference type="ARBA" id="ARBA00023180"/>
    </source>
</evidence>
<evidence type="ECO:0000256" key="3">
    <source>
        <dbReference type="ARBA" id="ARBA00022692"/>
    </source>
</evidence>
<organism evidence="13 14">
    <name type="scientific">Chrysochloris asiatica</name>
    <name type="common">Cape golden mole</name>
    <dbReference type="NCBI Taxonomy" id="185453"/>
    <lineage>
        <taxon>Eukaryota</taxon>
        <taxon>Metazoa</taxon>
        <taxon>Chordata</taxon>
        <taxon>Craniata</taxon>
        <taxon>Vertebrata</taxon>
        <taxon>Euteleostomi</taxon>
        <taxon>Mammalia</taxon>
        <taxon>Eutheria</taxon>
        <taxon>Afrotheria</taxon>
        <taxon>Chrysochloridae</taxon>
        <taxon>Chrysochlorinae</taxon>
        <taxon>Chrysochloris</taxon>
    </lineage>
</organism>
<dbReference type="GO" id="GO:0007166">
    <property type="term" value="P:cell surface receptor signaling pathway"/>
    <property type="evidence" value="ECO:0007669"/>
    <property type="project" value="TreeGrafter"/>
</dbReference>
<keyword evidence="6 11" id="KW-0472">Membrane</keyword>
<dbReference type="SUPFAM" id="SSF48726">
    <property type="entry name" value="Immunoglobulin"/>
    <property type="match status" value="1"/>
</dbReference>
<comment type="subcellular location">
    <subcellularLocation>
        <location evidence="1">Cell membrane</location>
        <topology evidence="1">Single-pass type I membrane protein</topology>
    </subcellularLocation>
</comment>
<feature type="transmembrane region" description="Helical" evidence="11">
    <location>
        <begin position="334"/>
        <end position="354"/>
    </location>
</feature>
<dbReference type="Pfam" id="PF07686">
    <property type="entry name" value="V-set"/>
    <property type="match status" value="1"/>
</dbReference>
<dbReference type="Gene3D" id="2.60.40.10">
    <property type="entry name" value="Immunoglobulins"/>
    <property type="match status" value="2"/>
</dbReference>
<dbReference type="SMART" id="SM00406">
    <property type="entry name" value="IGv"/>
    <property type="match status" value="1"/>
</dbReference>
<evidence type="ECO:0000256" key="2">
    <source>
        <dbReference type="ARBA" id="ARBA00022475"/>
    </source>
</evidence>
<evidence type="ECO:0000256" key="8">
    <source>
        <dbReference type="ARBA" id="ARBA00023170"/>
    </source>
</evidence>
<reference evidence="14" key="1">
    <citation type="submission" date="2025-08" db="UniProtKB">
        <authorList>
            <consortium name="RefSeq"/>
        </authorList>
    </citation>
    <scope>IDENTIFICATION</scope>
    <source>
        <tissue evidence="14">Spleen</tissue>
    </source>
</reference>
<dbReference type="FunFam" id="2.60.40.10:FF:000582">
    <property type="entry name" value="T-lymphocyte activation antigen CD86"/>
    <property type="match status" value="1"/>
</dbReference>
<dbReference type="InterPro" id="IPR013106">
    <property type="entry name" value="Ig_V-set"/>
</dbReference>
<feature type="domain" description="Ig-like" evidence="12">
    <location>
        <begin position="70"/>
        <end position="204"/>
    </location>
</feature>
<dbReference type="Proteomes" id="UP000504623">
    <property type="component" value="Unplaced"/>
</dbReference>
<dbReference type="InterPro" id="IPR007110">
    <property type="entry name" value="Ig-like_dom"/>
</dbReference>
<evidence type="ECO:0000256" key="11">
    <source>
        <dbReference type="SAM" id="Phobius"/>
    </source>
</evidence>
<dbReference type="InterPro" id="IPR051713">
    <property type="entry name" value="T-cell_Activation_Regulation"/>
</dbReference>
<dbReference type="GO" id="GO:0042102">
    <property type="term" value="P:positive regulation of T cell proliferation"/>
    <property type="evidence" value="ECO:0007669"/>
    <property type="project" value="TreeGrafter"/>
</dbReference>
<name>A0A9B0TQA5_CHRAS</name>
<keyword evidence="5 11" id="KW-1133">Transmembrane helix</keyword>
<evidence type="ECO:0000256" key="5">
    <source>
        <dbReference type="ARBA" id="ARBA00022989"/>
    </source>
</evidence>
<keyword evidence="3 11" id="KW-0812">Transmembrane</keyword>
<keyword evidence="9" id="KW-0325">Glycoprotein</keyword>
<dbReference type="CTD" id="942"/>
<keyword evidence="10" id="KW-0393">Immunoglobulin domain</keyword>
<keyword evidence="4" id="KW-0732">Signal</keyword>
<keyword evidence="7" id="KW-1015">Disulfide bond</keyword>
<evidence type="ECO:0000256" key="10">
    <source>
        <dbReference type="ARBA" id="ARBA00023319"/>
    </source>
</evidence>
<dbReference type="GO" id="GO:0009897">
    <property type="term" value="C:external side of plasma membrane"/>
    <property type="evidence" value="ECO:0007669"/>
    <property type="project" value="TreeGrafter"/>
</dbReference>
<evidence type="ECO:0000256" key="4">
    <source>
        <dbReference type="ARBA" id="ARBA00022729"/>
    </source>
</evidence>
<dbReference type="PANTHER" id="PTHR25466:SF2">
    <property type="entry name" value="T-LYMPHOCYTE ACTIVATION ANTIGEN CD86"/>
    <property type="match status" value="1"/>
</dbReference>
<keyword evidence="2" id="KW-1003">Cell membrane</keyword>
<dbReference type="GO" id="GO:0006955">
    <property type="term" value="P:immune response"/>
    <property type="evidence" value="ECO:0007669"/>
    <property type="project" value="TreeGrafter"/>
</dbReference>